<gene>
    <name evidence="5" type="primary">GPALPP1</name>
</gene>
<reference evidence="5" key="1">
    <citation type="submission" date="2025-08" db="UniProtKB">
        <authorList>
            <consortium name="RefSeq"/>
        </authorList>
    </citation>
    <scope>IDENTIFICATION</scope>
    <source>
        <tissue evidence="5">Sperm</tissue>
    </source>
</reference>
<evidence type="ECO:0000313" key="4">
    <source>
        <dbReference type="Proteomes" id="UP001318040"/>
    </source>
</evidence>
<dbReference type="Proteomes" id="UP001318040">
    <property type="component" value="Chromosome 55"/>
</dbReference>
<proteinExistence type="predicted"/>
<feature type="compositionally biased region" description="Acidic residues" evidence="2">
    <location>
        <begin position="69"/>
        <end position="79"/>
    </location>
</feature>
<accession>A0AAJ7UA89</accession>
<evidence type="ECO:0000259" key="3">
    <source>
        <dbReference type="Pfam" id="PF12572"/>
    </source>
</evidence>
<evidence type="ECO:0000256" key="1">
    <source>
        <dbReference type="ARBA" id="ARBA00023489"/>
    </source>
</evidence>
<feature type="region of interest" description="Disordered" evidence="2">
    <location>
        <begin position="201"/>
        <end position="326"/>
    </location>
</feature>
<dbReference type="PANTHER" id="PTHR46370:SF1">
    <property type="entry name" value="GPALPP MOTIFS-CONTAINING PROTEIN 1"/>
    <property type="match status" value="1"/>
</dbReference>
<dbReference type="Pfam" id="PF12572">
    <property type="entry name" value="DUF3752"/>
    <property type="match status" value="1"/>
</dbReference>
<feature type="domain" description="DUF3752" evidence="3">
    <location>
        <begin position="207"/>
        <end position="339"/>
    </location>
</feature>
<organism evidence="4 5">
    <name type="scientific">Petromyzon marinus</name>
    <name type="common">Sea lamprey</name>
    <dbReference type="NCBI Taxonomy" id="7757"/>
    <lineage>
        <taxon>Eukaryota</taxon>
        <taxon>Metazoa</taxon>
        <taxon>Chordata</taxon>
        <taxon>Craniata</taxon>
        <taxon>Vertebrata</taxon>
        <taxon>Cyclostomata</taxon>
        <taxon>Hyperoartia</taxon>
        <taxon>Petromyzontiformes</taxon>
        <taxon>Petromyzontidae</taxon>
        <taxon>Petromyzon</taxon>
    </lineage>
</organism>
<evidence type="ECO:0000313" key="5">
    <source>
        <dbReference type="RefSeq" id="XP_032831108.1"/>
    </source>
</evidence>
<protein>
    <recommendedName>
        <fullName evidence="1">GPALPP motifs-containing protein 1</fullName>
    </recommendedName>
</protein>
<feature type="compositionally biased region" description="Basic and acidic residues" evidence="2">
    <location>
        <begin position="1"/>
        <end position="25"/>
    </location>
</feature>
<evidence type="ECO:0000256" key="2">
    <source>
        <dbReference type="SAM" id="MobiDB-lite"/>
    </source>
</evidence>
<dbReference type="CTD" id="55425"/>
<dbReference type="PANTHER" id="PTHR46370">
    <property type="entry name" value="GPALPP MOTIFS-CONTAINING PROTEIN 1"/>
    <property type="match status" value="1"/>
</dbReference>
<feature type="region of interest" description="Disordered" evidence="2">
    <location>
        <begin position="1"/>
        <end position="164"/>
    </location>
</feature>
<name>A0AAJ7UA89_PETMA</name>
<feature type="compositionally biased region" description="Basic and acidic residues" evidence="2">
    <location>
        <begin position="306"/>
        <end position="326"/>
    </location>
</feature>
<dbReference type="RefSeq" id="XP_032831108.1">
    <property type="nucleotide sequence ID" value="XM_032975217.1"/>
</dbReference>
<sequence>MSRRRGGDEKGSKIPSRFRVERGDSDTSSASSFGPALPPAFRPQQKVEDEEEEEIGPALPPGFRRQKEDEDDEEEEEEGGIGPALAPGFSGQSGTASGSGRSPARKNTDDDDDGYFGPALPPGFAPRASIIGPTIPPGVTEQDDSDSDGEIIGPMPAQGPIQSRVAEEIELRSQRMKDKLLGKTDEGPVVRESWMMELPDDAKTFGLGPRSFRRKAAPDAGDRSVWTDTPADRERRAREGDADKAGGSGKKKRKHKVESEPSEQDLQLAEAVAAYNDANRGVSLMDQHKRKRKSGGAASGPPPPRRPFDRDVDLQGGRVDGRKRQDIIDKSRLLGSRFSHGNSRMFL</sequence>
<dbReference type="InterPro" id="IPR046331">
    <property type="entry name" value="GPAM1-like"/>
</dbReference>
<dbReference type="GeneID" id="116954576"/>
<dbReference type="InterPro" id="IPR022226">
    <property type="entry name" value="DUF3752"/>
</dbReference>
<dbReference type="AlphaFoldDB" id="A0AAJ7UA89"/>
<feature type="compositionally biased region" description="Polar residues" evidence="2">
    <location>
        <begin position="90"/>
        <end position="100"/>
    </location>
</feature>
<feature type="compositionally biased region" description="Basic and acidic residues" evidence="2">
    <location>
        <begin position="230"/>
        <end position="244"/>
    </location>
</feature>
<dbReference type="KEGG" id="pmrn:116954576"/>
<keyword evidence="4" id="KW-1185">Reference proteome</keyword>